<evidence type="ECO:0000313" key="2">
    <source>
        <dbReference type="Proteomes" id="UP000789901"/>
    </source>
</evidence>
<feature type="non-terminal residue" evidence="1">
    <location>
        <position position="1"/>
    </location>
</feature>
<sequence>NYANVYGYPSPGQHLQYNTQLIIYLPTNQDYTKVYTNFIEYLNIFPEKPFNKISYKKKELIQKKLDGHKQKAEIEQEYYCNNILTSTILPNTAHIFYNWVQNVPVLYSPQQIAQQLNYIIAKNEFPQGTGKGANTTISLVYNGLQ</sequence>
<dbReference type="EMBL" id="CAJVQB010038364">
    <property type="protein sequence ID" value="CAG8826146.1"/>
    <property type="molecule type" value="Genomic_DNA"/>
</dbReference>
<dbReference type="Gene3D" id="1.10.357.10">
    <property type="entry name" value="Tetracycline Repressor, domain 2"/>
    <property type="match status" value="1"/>
</dbReference>
<reference evidence="1 2" key="1">
    <citation type="submission" date="2021-06" db="EMBL/GenBank/DDBJ databases">
        <authorList>
            <person name="Kallberg Y."/>
            <person name="Tangrot J."/>
            <person name="Rosling A."/>
        </authorList>
    </citation>
    <scope>NUCLEOTIDE SEQUENCE [LARGE SCALE GENOMIC DNA]</scope>
    <source>
        <strain evidence="1 2">120-4 pot B 10/14</strain>
    </source>
</reference>
<organism evidence="1 2">
    <name type="scientific">Gigaspora margarita</name>
    <dbReference type="NCBI Taxonomy" id="4874"/>
    <lineage>
        <taxon>Eukaryota</taxon>
        <taxon>Fungi</taxon>
        <taxon>Fungi incertae sedis</taxon>
        <taxon>Mucoromycota</taxon>
        <taxon>Glomeromycotina</taxon>
        <taxon>Glomeromycetes</taxon>
        <taxon>Diversisporales</taxon>
        <taxon>Gigasporaceae</taxon>
        <taxon>Gigaspora</taxon>
    </lineage>
</organism>
<comment type="caution">
    <text evidence="1">The sequence shown here is derived from an EMBL/GenBank/DDBJ whole genome shotgun (WGS) entry which is preliminary data.</text>
</comment>
<name>A0ABN7WC99_GIGMA</name>
<keyword evidence="2" id="KW-1185">Reference proteome</keyword>
<protein>
    <submittedName>
        <fullName evidence="1">36348_t:CDS:1</fullName>
    </submittedName>
</protein>
<proteinExistence type="predicted"/>
<accession>A0ABN7WC99</accession>
<dbReference type="Proteomes" id="UP000789901">
    <property type="component" value="Unassembled WGS sequence"/>
</dbReference>
<evidence type="ECO:0000313" key="1">
    <source>
        <dbReference type="EMBL" id="CAG8826146.1"/>
    </source>
</evidence>
<gene>
    <name evidence="1" type="ORF">GMARGA_LOCUS29037</name>
</gene>